<dbReference type="EnsemblMetazoa" id="CJA11830.1">
    <property type="protein sequence ID" value="CJA11830.1"/>
    <property type="gene ID" value="WBGene00131034"/>
</dbReference>
<dbReference type="Proteomes" id="UP000005237">
    <property type="component" value="Unassembled WGS sequence"/>
</dbReference>
<evidence type="ECO:0000313" key="2">
    <source>
        <dbReference type="EnsemblMetazoa" id="CJA11830.1"/>
    </source>
</evidence>
<proteinExistence type="predicted"/>
<protein>
    <recommendedName>
        <fullName evidence="4">SPK domain-containing protein</fullName>
    </recommendedName>
</protein>
<accession>A0A8R1HV18</accession>
<dbReference type="AlphaFoldDB" id="A0A8R1HV18"/>
<reference evidence="2" key="2">
    <citation type="submission" date="2022-06" db="UniProtKB">
        <authorList>
            <consortium name="EnsemblMetazoa"/>
        </authorList>
    </citation>
    <scope>IDENTIFICATION</scope>
    <source>
        <strain evidence="2">DF5081</strain>
    </source>
</reference>
<name>A0A8R1HV18_CAEJA</name>
<keyword evidence="3" id="KW-1185">Reference proteome</keyword>
<evidence type="ECO:0000313" key="3">
    <source>
        <dbReference type="Proteomes" id="UP000005237"/>
    </source>
</evidence>
<evidence type="ECO:0000256" key="1">
    <source>
        <dbReference type="SAM" id="MobiDB-lite"/>
    </source>
</evidence>
<organism evidence="2 3">
    <name type="scientific">Caenorhabditis japonica</name>
    <dbReference type="NCBI Taxonomy" id="281687"/>
    <lineage>
        <taxon>Eukaryota</taxon>
        <taxon>Metazoa</taxon>
        <taxon>Ecdysozoa</taxon>
        <taxon>Nematoda</taxon>
        <taxon>Chromadorea</taxon>
        <taxon>Rhabditida</taxon>
        <taxon>Rhabditina</taxon>
        <taxon>Rhabditomorpha</taxon>
        <taxon>Rhabditoidea</taxon>
        <taxon>Rhabditidae</taxon>
        <taxon>Peloderinae</taxon>
        <taxon>Caenorhabditis</taxon>
    </lineage>
</organism>
<feature type="region of interest" description="Disordered" evidence="1">
    <location>
        <begin position="536"/>
        <end position="603"/>
    </location>
</feature>
<evidence type="ECO:0008006" key="4">
    <source>
        <dbReference type="Google" id="ProtNLM"/>
    </source>
</evidence>
<dbReference type="InterPro" id="IPR053367">
    <property type="entry name" value="G-alpha_activating_GEF"/>
</dbReference>
<dbReference type="PANTHER" id="PTHR38627:SF2">
    <property type="entry name" value="DOUBLE-STRAND TELOMERIC DNA-BINDING PROTEINS 1-RELATED"/>
    <property type="match status" value="1"/>
</dbReference>
<sequence>MPRPKMKNRGGPSIDDEIALWEYIYENMVTNQNYEEIGPKLFESYLKQNDLPYTSQQLAEFYSKTMEPALYKANMDVEKILSLYKNLEIEISPHVETMLEVRCGAGLRIDADRCLIHYTFFTAPKTKRRRLGTAEQQPVVVVTVKDEKRDEECVEVPPRRTPTPNDDRMPHDVVISPDFDSLIWKHVLQNAPTLTANKLMSVEFWDQMLENCQMGIKSPYIVLRHFHGKLLKKLYKQKLGANLKMRLIKELLVPMSHRQKRYLLEAEGVDVLLDDDGYVQSWEEAPGVEDDDEVDQSVTIPAPKPTPPPPLLPQINIANWTPRIVPQPLRQSSAELFLDDEIEDFSRPQSAQHSVSSRTHSVCSRQSLLTADRAPKMEDDMTWERRRDKRTPFTYEDDLRAWKYILQRMYDGNTKQLNSELVQPKGVKFWGDYIRQFNSPKTASNWSSHFRKKMCSTLHDMGLANDTKLMLYTHLDIPVTQDVVRILESRCSVKIKVGQNRRILSWRWLNGEAREQTIDTEPLINDDEETDGESITAAIPSTNGTEDCGNAVPSIKDEPMTPSTSTPKKKRKSDEDEEEAPSPSPTPPPLNLKSPAKKVKETRVSELNETTAVEEIPPLDLKLFHNKYMNYGDLLAAIQRVMIDEDDSAIDMINEAVVKAFTEKDSSVNKCNNESVARHKISESISKAPGRLQRALGLKQQELIANTVDRCENQEVFRKRVNATSDFISSRIAKMNSPVPPPPPDVEK</sequence>
<reference evidence="3" key="1">
    <citation type="submission" date="2010-08" db="EMBL/GenBank/DDBJ databases">
        <authorList>
            <consortium name="Caenorhabditis japonica Sequencing Consortium"/>
            <person name="Wilson R.K."/>
        </authorList>
    </citation>
    <scope>NUCLEOTIDE SEQUENCE [LARGE SCALE GENOMIC DNA]</scope>
    <source>
        <strain evidence="3">DF5081</strain>
    </source>
</reference>
<dbReference type="PANTHER" id="PTHR38627">
    <property type="entry name" value="GA BINDING AND ACTIVATING AND SPK (SPK) DOMAIN CONTAINING-RELATED"/>
    <property type="match status" value="1"/>
</dbReference>